<sequence>MTTKRRAAALPAPVGGKRKGQNRISRSKRRRIDRPPPETEQAETPPECAGPTGEPIGKAVTDVPQKLQPWEVGEDLWRLIAKSLSEPIEINWPYKSNEDYEDVSNTLLQMEKVRWAWRDLNNLAQTCGFMYRVATKWLYRWVSLGNGQSATSFLNALYHCPERRLYVHHFAITGILDERPCHVVFQNYSWQRLTMENADRPVFLDDGISAIMRATKHSPAIASVILALILIGLRNLRSLHLNQPLFGDERARKIFNLILKDKQPKDSTLFPMLSELDLVMGATQDPFEYWTPSATGPEAGIKRLQLANATCFGRTKIRLCDTNMISVMEKVESLQLSFVHMENCCWQGLFRSTLKLRELHIRLACVRFSVDFDWVDHLNNALPSLANTLERLTIDSCYHLRIPSAFLFESPIHMRDAVILEVLPPTLISLEIQEVWAENHTPSDEFKQMQYSRCVATFLDDASARLRGMKLLRFFYQWEYCLSEVRSRRRLSASAILFDIVPLDSSSPDSLSKLVCAYLATGDHDRAKNAAWDAVRAGRLNRGAAVRLCQVYAIVGQLNDGINMLKELHPPVSQEICTPNTLLIETFQHARTRDFTKLLSILEENTAEEENTAVKRFDAPSGGYRVEANGDADVVLWVVDAANGASWVPSARELTTRLNIAAINPRDRLVVVIANLDSVSLSESAVSDAANCFRTIKLEAKYV</sequence>
<keyword evidence="2" id="KW-0378">Hydrolase</keyword>
<feature type="region of interest" description="Disordered" evidence="1">
    <location>
        <begin position="1"/>
        <end position="59"/>
    </location>
</feature>
<dbReference type="SUPFAM" id="SSF52047">
    <property type="entry name" value="RNI-like"/>
    <property type="match status" value="1"/>
</dbReference>
<protein>
    <submittedName>
        <fullName evidence="2">ATP-dependent DNA helicase pfh1</fullName>
    </submittedName>
</protein>
<dbReference type="InterPro" id="IPR011990">
    <property type="entry name" value="TPR-like_helical_dom_sf"/>
</dbReference>
<gene>
    <name evidence="2" type="ORF">O9K51_10666</name>
</gene>
<dbReference type="SUPFAM" id="SSF48452">
    <property type="entry name" value="TPR-like"/>
    <property type="match status" value="1"/>
</dbReference>
<evidence type="ECO:0000256" key="1">
    <source>
        <dbReference type="SAM" id="MobiDB-lite"/>
    </source>
</evidence>
<dbReference type="Proteomes" id="UP001163105">
    <property type="component" value="Unassembled WGS sequence"/>
</dbReference>
<feature type="compositionally biased region" description="Basic residues" evidence="1">
    <location>
        <begin position="16"/>
        <end position="32"/>
    </location>
</feature>
<organism evidence="2 3">
    <name type="scientific">Purpureocillium lavendulum</name>
    <dbReference type="NCBI Taxonomy" id="1247861"/>
    <lineage>
        <taxon>Eukaryota</taxon>
        <taxon>Fungi</taxon>
        <taxon>Dikarya</taxon>
        <taxon>Ascomycota</taxon>
        <taxon>Pezizomycotina</taxon>
        <taxon>Sordariomycetes</taxon>
        <taxon>Hypocreomycetidae</taxon>
        <taxon>Hypocreales</taxon>
        <taxon>Ophiocordycipitaceae</taxon>
        <taxon>Purpureocillium</taxon>
    </lineage>
</organism>
<keyword evidence="2" id="KW-0067">ATP-binding</keyword>
<keyword evidence="2" id="KW-0547">Nucleotide-binding</keyword>
<evidence type="ECO:0000313" key="3">
    <source>
        <dbReference type="Proteomes" id="UP001163105"/>
    </source>
</evidence>
<accession>A0AB34FCI3</accession>
<dbReference type="AlphaFoldDB" id="A0AB34FCI3"/>
<keyword evidence="2" id="KW-0347">Helicase</keyword>
<reference evidence="2" key="1">
    <citation type="submission" date="2023-01" db="EMBL/GenBank/DDBJ databases">
        <title>The growth and conidiation of Purpureocillium lavendulum are regulated by nitrogen source and histone H3K14 acetylation.</title>
        <authorList>
            <person name="Tang P."/>
            <person name="Han J."/>
            <person name="Zhang C."/>
            <person name="Tang P."/>
            <person name="Qi F."/>
            <person name="Zhang K."/>
            <person name="Liang L."/>
        </authorList>
    </citation>
    <scope>NUCLEOTIDE SEQUENCE</scope>
    <source>
        <strain evidence="2">YMF1.00683</strain>
    </source>
</reference>
<keyword evidence="3" id="KW-1185">Reference proteome</keyword>
<name>A0AB34FCI3_9HYPO</name>
<proteinExistence type="predicted"/>
<comment type="caution">
    <text evidence="2">The sequence shown here is derived from an EMBL/GenBank/DDBJ whole genome shotgun (WGS) entry which is preliminary data.</text>
</comment>
<dbReference type="EMBL" id="JAQHRD010000017">
    <property type="protein sequence ID" value="KAJ6436702.1"/>
    <property type="molecule type" value="Genomic_DNA"/>
</dbReference>
<dbReference type="GO" id="GO:0004386">
    <property type="term" value="F:helicase activity"/>
    <property type="evidence" value="ECO:0007669"/>
    <property type="project" value="UniProtKB-KW"/>
</dbReference>
<evidence type="ECO:0000313" key="2">
    <source>
        <dbReference type="EMBL" id="KAJ6436702.1"/>
    </source>
</evidence>